<dbReference type="SUPFAM" id="SSF52540">
    <property type="entry name" value="P-loop containing nucleoside triphosphate hydrolases"/>
    <property type="match status" value="1"/>
</dbReference>
<evidence type="ECO:0000256" key="1">
    <source>
        <dbReference type="ARBA" id="ARBA00004123"/>
    </source>
</evidence>
<keyword evidence="15" id="KW-0539">Nucleus</keyword>
<dbReference type="Gramene" id="PAN41899">
    <property type="protein sequence ID" value="PAN41899"/>
    <property type="gene ID" value="PAHAL_8G078500"/>
</dbReference>
<keyword evidence="6" id="KW-0677">Repeat</keyword>
<dbReference type="SMART" id="SM00774">
    <property type="entry name" value="WRKY"/>
    <property type="match status" value="2"/>
</dbReference>
<feature type="domain" description="WRKY" evidence="18">
    <location>
        <begin position="1483"/>
        <end position="1549"/>
    </location>
</feature>
<evidence type="ECO:0000256" key="4">
    <source>
        <dbReference type="ARBA" id="ARBA00022614"/>
    </source>
</evidence>
<dbReference type="InterPro" id="IPR036576">
    <property type="entry name" value="WRKY_dom_sf"/>
</dbReference>
<evidence type="ECO:0000256" key="14">
    <source>
        <dbReference type="ARBA" id="ARBA00023163"/>
    </source>
</evidence>
<dbReference type="InterPro" id="IPR041118">
    <property type="entry name" value="Rx_N"/>
</dbReference>
<dbReference type="GO" id="GO:0005524">
    <property type="term" value="F:ATP binding"/>
    <property type="evidence" value="ECO:0007669"/>
    <property type="project" value="UniProtKB-KW"/>
</dbReference>
<dbReference type="SUPFAM" id="SSF118290">
    <property type="entry name" value="WRKY DNA-binding domain"/>
    <property type="match status" value="2"/>
</dbReference>
<feature type="region of interest" description="Disordered" evidence="16">
    <location>
        <begin position="924"/>
        <end position="951"/>
    </location>
</feature>
<evidence type="ECO:0000256" key="10">
    <source>
        <dbReference type="ARBA" id="ARBA00022840"/>
    </source>
</evidence>
<keyword evidence="8" id="KW-0418">Kinase</keyword>
<keyword evidence="11" id="KW-0805">Transcription regulation</keyword>
<keyword evidence="12" id="KW-0175">Coiled coil</keyword>
<dbReference type="FunFam" id="1.10.10.10:FF:000322">
    <property type="entry name" value="Probable disease resistance protein At1g63360"/>
    <property type="match status" value="1"/>
</dbReference>
<dbReference type="GO" id="GO:0002758">
    <property type="term" value="P:innate immune response-activating signaling pathway"/>
    <property type="evidence" value="ECO:0007669"/>
    <property type="project" value="UniProtKB-ARBA"/>
</dbReference>
<dbReference type="PROSITE" id="PS50011">
    <property type="entry name" value="PROTEIN_KINASE_DOM"/>
    <property type="match status" value="1"/>
</dbReference>
<dbReference type="GO" id="GO:0004709">
    <property type="term" value="F:MAP kinase kinase kinase activity"/>
    <property type="evidence" value="ECO:0007669"/>
    <property type="project" value="TreeGrafter"/>
</dbReference>
<name>A0A2S3IE34_9POAL</name>
<evidence type="ECO:0000256" key="6">
    <source>
        <dbReference type="ARBA" id="ARBA00022737"/>
    </source>
</evidence>
<evidence type="ECO:0000256" key="15">
    <source>
        <dbReference type="ARBA" id="ARBA00023242"/>
    </source>
</evidence>
<keyword evidence="14" id="KW-0804">Transcription</keyword>
<dbReference type="Pfam" id="PF00931">
    <property type="entry name" value="NB-ARC"/>
    <property type="match status" value="1"/>
</dbReference>
<dbReference type="GO" id="GO:0042742">
    <property type="term" value="P:defense response to bacterium"/>
    <property type="evidence" value="ECO:0007669"/>
    <property type="project" value="UniProtKB-ARBA"/>
</dbReference>
<evidence type="ECO:0000256" key="3">
    <source>
        <dbReference type="ARBA" id="ARBA00008894"/>
    </source>
</evidence>
<evidence type="ECO:0000256" key="13">
    <source>
        <dbReference type="ARBA" id="ARBA00023125"/>
    </source>
</evidence>
<dbReference type="SUPFAM" id="SSF52058">
    <property type="entry name" value="L domain-like"/>
    <property type="match status" value="1"/>
</dbReference>
<evidence type="ECO:0000256" key="2">
    <source>
        <dbReference type="ARBA" id="ARBA00006529"/>
    </source>
</evidence>
<feature type="compositionally biased region" description="Polar residues" evidence="16">
    <location>
        <begin position="930"/>
        <end position="946"/>
    </location>
</feature>
<dbReference type="Gene3D" id="3.80.10.10">
    <property type="entry name" value="Ribonuclease Inhibitor"/>
    <property type="match status" value="1"/>
</dbReference>
<dbReference type="InterPro" id="IPR042197">
    <property type="entry name" value="Apaf_helical"/>
</dbReference>
<evidence type="ECO:0000259" key="18">
    <source>
        <dbReference type="PROSITE" id="PS50811"/>
    </source>
</evidence>
<evidence type="ECO:0000256" key="9">
    <source>
        <dbReference type="ARBA" id="ARBA00022821"/>
    </source>
</evidence>
<dbReference type="GO" id="GO:0005737">
    <property type="term" value="C:cytoplasm"/>
    <property type="evidence" value="ECO:0007669"/>
    <property type="project" value="TreeGrafter"/>
</dbReference>
<dbReference type="GO" id="GO:0005634">
    <property type="term" value="C:nucleus"/>
    <property type="evidence" value="ECO:0007669"/>
    <property type="project" value="UniProtKB-SubCell"/>
</dbReference>
<feature type="domain" description="WRKY" evidence="18">
    <location>
        <begin position="1316"/>
        <end position="1381"/>
    </location>
</feature>
<keyword evidence="10" id="KW-0067">ATP-binding</keyword>
<dbReference type="GO" id="GO:0043565">
    <property type="term" value="F:sequence-specific DNA binding"/>
    <property type="evidence" value="ECO:0007669"/>
    <property type="project" value="InterPro"/>
</dbReference>
<keyword evidence="13" id="KW-0238">DNA-binding</keyword>
<evidence type="ECO:0000256" key="16">
    <source>
        <dbReference type="SAM" id="MobiDB-lite"/>
    </source>
</evidence>
<keyword evidence="9" id="KW-0611">Plant defense</keyword>
<dbReference type="InterPro" id="IPR011009">
    <property type="entry name" value="Kinase-like_dom_sf"/>
</dbReference>
<dbReference type="Gene3D" id="3.40.50.300">
    <property type="entry name" value="P-loop containing nucleotide triphosphate hydrolases"/>
    <property type="match status" value="1"/>
</dbReference>
<keyword evidence="7" id="KW-0547">Nucleotide-binding</keyword>
<evidence type="ECO:0000256" key="5">
    <source>
        <dbReference type="ARBA" id="ARBA00022679"/>
    </source>
</evidence>
<dbReference type="Pfam" id="PF18052">
    <property type="entry name" value="Rx_N"/>
    <property type="match status" value="1"/>
</dbReference>
<feature type="compositionally biased region" description="Polar residues" evidence="16">
    <location>
        <begin position="1564"/>
        <end position="1574"/>
    </location>
</feature>
<gene>
    <name evidence="19" type="ORF">PAHAL_8G078500</name>
</gene>
<dbReference type="InterPro" id="IPR027417">
    <property type="entry name" value="P-loop_NTPase"/>
</dbReference>
<comment type="similarity">
    <text evidence="2">Belongs to the protein kinase superfamily. STE Ser/Thr protein kinase family. MAP kinase kinase kinase subfamily.</text>
</comment>
<dbReference type="PROSITE" id="PS50811">
    <property type="entry name" value="WRKY"/>
    <property type="match status" value="2"/>
</dbReference>
<keyword evidence="5" id="KW-0808">Transferase</keyword>
<dbReference type="InterPro" id="IPR050538">
    <property type="entry name" value="MAP_kinase_kinase_kinase"/>
</dbReference>
<feature type="region of interest" description="Disordered" evidence="16">
    <location>
        <begin position="1541"/>
        <end position="1574"/>
    </location>
</feature>
<protein>
    <recommendedName>
        <fullName evidence="20">Protein kinase domain-containing protein</fullName>
    </recommendedName>
</protein>
<dbReference type="SUPFAM" id="SSF56112">
    <property type="entry name" value="Protein kinase-like (PK-like)"/>
    <property type="match status" value="1"/>
</dbReference>
<evidence type="ECO:0000256" key="7">
    <source>
        <dbReference type="ARBA" id="ARBA00022741"/>
    </source>
</evidence>
<evidence type="ECO:0000259" key="17">
    <source>
        <dbReference type="PROSITE" id="PS50011"/>
    </source>
</evidence>
<organism evidence="19">
    <name type="scientific">Panicum hallii</name>
    <dbReference type="NCBI Taxonomy" id="206008"/>
    <lineage>
        <taxon>Eukaryota</taxon>
        <taxon>Viridiplantae</taxon>
        <taxon>Streptophyta</taxon>
        <taxon>Embryophyta</taxon>
        <taxon>Tracheophyta</taxon>
        <taxon>Spermatophyta</taxon>
        <taxon>Magnoliopsida</taxon>
        <taxon>Liliopsida</taxon>
        <taxon>Poales</taxon>
        <taxon>Poaceae</taxon>
        <taxon>PACMAD clade</taxon>
        <taxon>Panicoideae</taxon>
        <taxon>Panicodae</taxon>
        <taxon>Paniceae</taxon>
        <taxon>Panicinae</taxon>
        <taxon>Panicum</taxon>
        <taxon>Panicum sect. Panicum</taxon>
    </lineage>
</organism>
<feature type="domain" description="Protein kinase" evidence="17">
    <location>
        <begin position="961"/>
        <end position="1218"/>
    </location>
</feature>
<dbReference type="PRINTS" id="PR00364">
    <property type="entry name" value="DISEASERSIST"/>
</dbReference>
<keyword evidence="4" id="KW-0433">Leucine-rich repeat</keyword>
<proteinExistence type="inferred from homology"/>
<comment type="similarity">
    <text evidence="3">Belongs to the disease resistance NB-LRR family.</text>
</comment>
<dbReference type="Gene3D" id="1.10.10.10">
    <property type="entry name" value="Winged helix-like DNA-binding domain superfamily/Winged helix DNA-binding domain"/>
    <property type="match status" value="1"/>
</dbReference>
<dbReference type="Pfam" id="PF00069">
    <property type="entry name" value="Pkinase"/>
    <property type="match status" value="1"/>
</dbReference>
<dbReference type="Gene3D" id="1.10.8.430">
    <property type="entry name" value="Helical domain of apoptotic protease-activating factors"/>
    <property type="match status" value="1"/>
</dbReference>
<comment type="subcellular location">
    <subcellularLocation>
        <location evidence="1">Nucleus</location>
    </subcellularLocation>
</comment>
<dbReference type="InterPro" id="IPR055414">
    <property type="entry name" value="LRR_R13L4/SHOC2-like"/>
</dbReference>
<dbReference type="Gene3D" id="1.20.5.4130">
    <property type="match status" value="1"/>
</dbReference>
<reference evidence="19" key="1">
    <citation type="submission" date="2018-04" db="EMBL/GenBank/DDBJ databases">
        <title>WGS assembly of Panicum hallii.</title>
        <authorList>
            <person name="Lovell J."/>
            <person name="Jenkins J."/>
            <person name="Lowry D."/>
            <person name="Mamidi S."/>
            <person name="Sreedasyam A."/>
            <person name="Weng X."/>
            <person name="Barry K."/>
            <person name="Bonette J."/>
            <person name="Campitelli B."/>
            <person name="Daum C."/>
            <person name="Gordon S."/>
            <person name="Gould B."/>
            <person name="Lipzen A."/>
            <person name="Macqueen A."/>
            <person name="Palacio-Mejia J."/>
            <person name="Plott C."/>
            <person name="Shakirov E."/>
            <person name="Shu S."/>
            <person name="Yoshinaga Y."/>
            <person name="Zane M."/>
            <person name="Rokhsar D."/>
            <person name="Grimwood J."/>
            <person name="Schmutz J."/>
            <person name="Juenger T."/>
        </authorList>
    </citation>
    <scope>NUCLEOTIDE SEQUENCE [LARGE SCALE GENOMIC DNA]</scope>
    <source>
        <strain evidence="19">FIL2</strain>
    </source>
</reference>
<dbReference type="Pfam" id="PF23559">
    <property type="entry name" value="WHD_DRP"/>
    <property type="match status" value="1"/>
</dbReference>
<dbReference type="EMBL" id="CM008053">
    <property type="protein sequence ID" value="PAN41899.1"/>
    <property type="molecule type" value="Genomic_DNA"/>
</dbReference>
<dbReference type="InterPro" id="IPR058922">
    <property type="entry name" value="WHD_DRP"/>
</dbReference>
<dbReference type="InterPro" id="IPR003657">
    <property type="entry name" value="WRKY_dom"/>
</dbReference>
<dbReference type="Proteomes" id="UP000243499">
    <property type="component" value="Chromosome 8"/>
</dbReference>
<dbReference type="CDD" id="cd14798">
    <property type="entry name" value="RX-CC_like"/>
    <property type="match status" value="1"/>
</dbReference>
<dbReference type="GO" id="GO:0003700">
    <property type="term" value="F:DNA-binding transcription factor activity"/>
    <property type="evidence" value="ECO:0007669"/>
    <property type="project" value="InterPro"/>
</dbReference>
<evidence type="ECO:0008006" key="20">
    <source>
        <dbReference type="Google" id="ProtNLM"/>
    </source>
</evidence>
<dbReference type="Pfam" id="PF23598">
    <property type="entry name" value="LRR_14"/>
    <property type="match status" value="1"/>
</dbReference>
<dbReference type="InterPro" id="IPR038005">
    <property type="entry name" value="RX-like_CC"/>
</dbReference>
<accession>A0A2S3IE34</accession>
<dbReference type="Pfam" id="PF03106">
    <property type="entry name" value="WRKY"/>
    <property type="match status" value="2"/>
</dbReference>
<evidence type="ECO:0000256" key="8">
    <source>
        <dbReference type="ARBA" id="ARBA00022777"/>
    </source>
</evidence>
<dbReference type="GO" id="GO:0043531">
    <property type="term" value="F:ADP binding"/>
    <property type="evidence" value="ECO:0007669"/>
    <property type="project" value="InterPro"/>
</dbReference>
<evidence type="ECO:0000313" key="19">
    <source>
        <dbReference type="EMBL" id="PAN41899.1"/>
    </source>
</evidence>
<dbReference type="InterPro" id="IPR036388">
    <property type="entry name" value="WH-like_DNA-bd_sf"/>
</dbReference>
<sequence length="1622" mass="179950">MEVQMSSSSLGAMGSLLGKLCSLLVSPEDQLPEPLQLQKDKLELLKQDLEEINKFLVNLSWMEDPNMMVKHWMNEVRDLSYDIEDYIDKTMHSDPNTNEASSSWVDELSSFVKKAKDAHERHNRYDLGRWASDPRFVVDGQGWIPRLNGEATELVGIGDSKAQLIKQLNIDVERRLVVSIHGPVGVGKTTLAKEVYCQIGGQFQCRAFVRASKMPDTRRLLRSMIFQVQRHQRPPQGLTVQDLIDHLRKLLQQKRYLIVIDGLWETTSWDIVSSAFPEDTHCSRVLVTTDIQEVALECCDYQSDGIFTMEPLSTNDTRELLFNRAFGSNHECSEQLKEVSEEVIKKCCGFPLATLCIAQVLASDPDNSELWHHIKESLSCDIRNNLTSEDMLRGIIGLSYNSLPHHLKTCLLYFHMYPEGYMFLKTDLVKQWAAEGFIGAVAGKNTSEIAESYFDELVCRGFIQPNCINFSDGVMFYTVHYTIFEVIRCKSMEGNFNTVIDYSEISTKLSAKVRRLSIRFSNAKYATKPEGITLSPVRSLIFYGLVECLPSITEFESLRVLHLEFWGAHGDVLDLSGIDRLFQLRYLWVSTNVTVKLPTMMTALQYLETLEIYAKVTTVPTDIVNLATLQHLCLYGDINLPDGIAQMRSLRTLKSFDLSGNSEDNVRSLGELKNLHQLHLTCSVAPSDRLKRNLIALVSSLGKLGNLNSLVLAPGGSCTSIYSDCSNSVSSVPVSLQILELLPPICIFSRLPEWFGQLHNLRILKVVVTDLLRDDIDVIIGLQELTNLSLYVRKRTRESIIFKSATFPVLKYFKFRCGVLQLAFQAKAMPNLQKLKLEFNAHRGDQYGGMLSGIEHLLNLREVAARILAGAGVKESDRMAAESAFIDTISKKSGLPMINMQWVDSFDEDLRRHHYPFSPHCSGTLGQCPASPTSWQDESRSSSSHQPLPLIPGSSSHYRQWEKGMLLGSGTLGQVYEGFNSENGQICVIKEIKVSTDDSNSKECLRQLNQEIVLLSQLSHPNIVQYYGSVLSNETLSVYLEYVSGISIHKMLQLGGPLGEALLRNYTAQILSGLAYLHGHNTVHSNIKVANILVDFNGDTIKLADFGMAKLISQYTSMKSFKGSPSSMAPEVISNSNGYKFSVDLWSLGCTILEMATGKPPWGQYEGAASIFKICNSQDIPDIPDHLSSEAKSFLKLCLQRDPAARPTAAQLMDHPFAKDHPTSTDGNNIRISQFSDVPASTSHLDGIAIDPGKTLDVLREASPDSNRNPTATVDITDLEADFSLRMAGEGEDEATGTTTTFHVPTAAVGEELSAAFQPIPSDGYSWLKYGLKQAKGSENQRSYYKCIFQGCLVKKKVERSLPDGQIVEIVYKNAHNHAKPHVWARNSSAPAQLLQDGGGGDASDHTFGGMSGVTVATLENPTVSVGNDDVVRVRSPRSTGCSGLDEHEKDPKRMRKDIDGEGISMAGSRTVREPRVVVQTTSDVDFMDDGFRWRKYGKKSLRLGNPNPRSYYRCAMAGCPMRKHVERMSHDQRVVVTTYKGKHNHDAPARGPSSLDRPPPAVANQSSGGAVQQQYARGFSGQGSVGVSSASAQGADAGSSFEVSTLKDYVTGDAAFISELR</sequence>
<dbReference type="Gene3D" id="1.10.510.10">
    <property type="entry name" value="Transferase(Phosphotransferase) domain 1"/>
    <property type="match status" value="1"/>
</dbReference>
<dbReference type="GO" id="GO:0009626">
    <property type="term" value="P:plant-type hypersensitive response"/>
    <property type="evidence" value="ECO:0007669"/>
    <property type="project" value="UniProtKB-ARBA"/>
</dbReference>
<dbReference type="InterPro" id="IPR002182">
    <property type="entry name" value="NB-ARC"/>
</dbReference>
<evidence type="ECO:0000256" key="11">
    <source>
        <dbReference type="ARBA" id="ARBA00023015"/>
    </source>
</evidence>
<dbReference type="PANTHER" id="PTHR48016:SF8">
    <property type="entry name" value="MITOGEN-ACTIVATED PROTEIN KINASE KINASE KINASE 3"/>
    <property type="match status" value="1"/>
</dbReference>
<evidence type="ECO:0000256" key="12">
    <source>
        <dbReference type="ARBA" id="ARBA00023054"/>
    </source>
</evidence>
<dbReference type="InterPro" id="IPR000719">
    <property type="entry name" value="Prot_kinase_dom"/>
</dbReference>
<dbReference type="PANTHER" id="PTHR48016">
    <property type="entry name" value="MAP KINASE KINASE KINASE SSK2-RELATED-RELATED"/>
    <property type="match status" value="1"/>
</dbReference>
<dbReference type="Gene3D" id="2.20.25.80">
    <property type="entry name" value="WRKY domain"/>
    <property type="match status" value="2"/>
</dbReference>
<dbReference type="InterPro" id="IPR032675">
    <property type="entry name" value="LRR_dom_sf"/>
</dbReference>